<protein>
    <submittedName>
        <fullName evidence="2">Uncharacterized protein</fullName>
    </submittedName>
</protein>
<accession>A0A0A9B758</accession>
<feature type="compositionally biased region" description="Polar residues" evidence="1">
    <location>
        <begin position="1"/>
        <end position="12"/>
    </location>
</feature>
<proteinExistence type="predicted"/>
<evidence type="ECO:0000313" key="2">
    <source>
        <dbReference type="EMBL" id="JAD55107.1"/>
    </source>
</evidence>
<reference evidence="2" key="1">
    <citation type="submission" date="2014-09" db="EMBL/GenBank/DDBJ databases">
        <authorList>
            <person name="Magalhaes I.L.F."/>
            <person name="Oliveira U."/>
            <person name="Santos F.R."/>
            <person name="Vidigal T.H.D.A."/>
            <person name="Brescovit A.D."/>
            <person name="Santos A.J."/>
        </authorList>
    </citation>
    <scope>NUCLEOTIDE SEQUENCE</scope>
    <source>
        <tissue evidence="2">Shoot tissue taken approximately 20 cm above the soil surface</tissue>
    </source>
</reference>
<dbReference type="EMBL" id="GBRH01242788">
    <property type="protein sequence ID" value="JAD55107.1"/>
    <property type="molecule type" value="Transcribed_RNA"/>
</dbReference>
<reference evidence="2" key="2">
    <citation type="journal article" date="2015" name="Data Brief">
        <title>Shoot transcriptome of the giant reed, Arundo donax.</title>
        <authorList>
            <person name="Barrero R.A."/>
            <person name="Guerrero F.D."/>
            <person name="Moolhuijzen P."/>
            <person name="Goolsby J.A."/>
            <person name="Tidwell J."/>
            <person name="Bellgard S.E."/>
            <person name="Bellgard M.I."/>
        </authorList>
    </citation>
    <scope>NUCLEOTIDE SEQUENCE</scope>
    <source>
        <tissue evidence="2">Shoot tissue taken approximately 20 cm above the soil surface</tissue>
    </source>
</reference>
<feature type="region of interest" description="Disordered" evidence="1">
    <location>
        <begin position="1"/>
        <end position="22"/>
    </location>
</feature>
<name>A0A0A9B758_ARUDO</name>
<evidence type="ECO:0000256" key="1">
    <source>
        <dbReference type="SAM" id="MobiDB-lite"/>
    </source>
</evidence>
<sequence length="22" mass="2603">MWGNCSNTTDNLVHNRKKENQI</sequence>
<organism evidence="2">
    <name type="scientific">Arundo donax</name>
    <name type="common">Giant reed</name>
    <name type="synonym">Donax arundinaceus</name>
    <dbReference type="NCBI Taxonomy" id="35708"/>
    <lineage>
        <taxon>Eukaryota</taxon>
        <taxon>Viridiplantae</taxon>
        <taxon>Streptophyta</taxon>
        <taxon>Embryophyta</taxon>
        <taxon>Tracheophyta</taxon>
        <taxon>Spermatophyta</taxon>
        <taxon>Magnoliopsida</taxon>
        <taxon>Liliopsida</taxon>
        <taxon>Poales</taxon>
        <taxon>Poaceae</taxon>
        <taxon>PACMAD clade</taxon>
        <taxon>Arundinoideae</taxon>
        <taxon>Arundineae</taxon>
        <taxon>Arundo</taxon>
    </lineage>
</organism>
<dbReference type="AlphaFoldDB" id="A0A0A9B758"/>